<keyword evidence="3 5" id="KW-0418">Kinase</keyword>
<organism evidence="5 6">
    <name type="scientific">Aurantiacibacter gilvus</name>
    <dbReference type="NCBI Taxonomy" id="3139141"/>
    <lineage>
        <taxon>Bacteria</taxon>
        <taxon>Pseudomonadati</taxon>
        <taxon>Pseudomonadota</taxon>
        <taxon>Alphaproteobacteria</taxon>
        <taxon>Sphingomonadales</taxon>
        <taxon>Erythrobacteraceae</taxon>
        <taxon>Aurantiacibacter</taxon>
    </lineage>
</organism>
<comment type="similarity">
    <text evidence="1">Belongs to the carbohydrate kinase PfkB family.</text>
</comment>
<dbReference type="PANTHER" id="PTHR43085">
    <property type="entry name" value="HEXOKINASE FAMILY MEMBER"/>
    <property type="match status" value="1"/>
</dbReference>
<feature type="domain" description="Carbohydrate kinase PfkB" evidence="4">
    <location>
        <begin position="9"/>
        <end position="284"/>
    </location>
</feature>
<dbReference type="GO" id="GO:0016301">
    <property type="term" value="F:kinase activity"/>
    <property type="evidence" value="ECO:0007669"/>
    <property type="project" value="UniProtKB-KW"/>
</dbReference>
<evidence type="ECO:0000256" key="1">
    <source>
        <dbReference type="ARBA" id="ARBA00010688"/>
    </source>
</evidence>
<evidence type="ECO:0000313" key="6">
    <source>
        <dbReference type="Proteomes" id="UP001497045"/>
    </source>
</evidence>
<evidence type="ECO:0000313" key="5">
    <source>
        <dbReference type="EMBL" id="MEL1251136.1"/>
    </source>
</evidence>
<dbReference type="SUPFAM" id="SSF53613">
    <property type="entry name" value="Ribokinase-like"/>
    <property type="match status" value="1"/>
</dbReference>
<dbReference type="Pfam" id="PF00294">
    <property type="entry name" value="PfkB"/>
    <property type="match status" value="1"/>
</dbReference>
<name>A0ABU9IFG2_9SPHN</name>
<dbReference type="RefSeq" id="WP_341674678.1">
    <property type="nucleotide sequence ID" value="NZ_JBBYHV010000002.1"/>
</dbReference>
<dbReference type="PROSITE" id="PS00584">
    <property type="entry name" value="PFKB_KINASES_2"/>
    <property type="match status" value="1"/>
</dbReference>
<dbReference type="Gene3D" id="3.40.1190.20">
    <property type="match status" value="1"/>
</dbReference>
<proteinExistence type="inferred from homology"/>
<evidence type="ECO:0000259" key="4">
    <source>
        <dbReference type="Pfam" id="PF00294"/>
    </source>
</evidence>
<dbReference type="InterPro" id="IPR050306">
    <property type="entry name" value="PfkB_Carbo_kinase"/>
</dbReference>
<evidence type="ECO:0000256" key="2">
    <source>
        <dbReference type="ARBA" id="ARBA00022679"/>
    </source>
</evidence>
<gene>
    <name evidence="5" type="ORF">AAEO60_10670</name>
</gene>
<dbReference type="InterPro" id="IPR002173">
    <property type="entry name" value="Carboh/pur_kinase_PfkB_CS"/>
</dbReference>
<keyword evidence="2" id="KW-0808">Transferase</keyword>
<protein>
    <submittedName>
        <fullName evidence="5">Sugar kinase</fullName>
    </submittedName>
</protein>
<reference evidence="5 6" key="1">
    <citation type="submission" date="2024-04" db="EMBL/GenBank/DDBJ databases">
        <title>Aurantiacibacter sp. DGU6 16S ribosomal RNA gene Genome sequencing and assembly.</title>
        <authorList>
            <person name="Park S."/>
        </authorList>
    </citation>
    <scope>NUCLEOTIDE SEQUENCE [LARGE SCALE GENOMIC DNA]</scope>
    <source>
        <strain evidence="5 6">DGU6</strain>
    </source>
</reference>
<dbReference type="InterPro" id="IPR029056">
    <property type="entry name" value="Ribokinase-like"/>
</dbReference>
<evidence type="ECO:0000256" key="3">
    <source>
        <dbReference type="ARBA" id="ARBA00022777"/>
    </source>
</evidence>
<dbReference type="PANTHER" id="PTHR43085:SF15">
    <property type="entry name" value="2-DEHYDRO-3-DEOXYGLUCONOKINASE"/>
    <property type="match status" value="1"/>
</dbReference>
<dbReference type="Proteomes" id="UP001497045">
    <property type="component" value="Unassembled WGS sequence"/>
</dbReference>
<dbReference type="EMBL" id="JBBYHV010000002">
    <property type="protein sequence ID" value="MEL1251136.1"/>
    <property type="molecule type" value="Genomic_DNA"/>
</dbReference>
<keyword evidence="6" id="KW-1185">Reference proteome</keyword>
<comment type="caution">
    <text evidence="5">The sequence shown here is derived from an EMBL/GenBank/DDBJ whole genome shotgun (WGS) entry which is preliminary data.</text>
</comment>
<sequence>MVELRQAAADDYRLGHGGDTLNTAIHMARSGCDVAFASALGSDSFSDRLRATWAAEGLDCSTLLTDPKRAAGLYAISLDVAGERSFAYWRSDSAARQFFALPESAEAVDRIRRSDLLAFSLISLAILPDAGKEALLTLAAQVRQAGGQIAFDANYRAMLWDDRRTAAQWRDRAIAIATTGLPTLDDEQALGGSTDADHVAAHWQALGCGETVVKLGEAGCRLPDGSRLEPPARLRPVDTSGAGDAFNAGYLAARIAGMEPREAAERGHELASWTIMRPGAIPSRDKEAPYPD</sequence>
<dbReference type="CDD" id="cd01166">
    <property type="entry name" value="KdgK"/>
    <property type="match status" value="1"/>
</dbReference>
<accession>A0ABU9IFG2</accession>
<dbReference type="InterPro" id="IPR011611">
    <property type="entry name" value="PfkB_dom"/>
</dbReference>